<dbReference type="Proteomes" id="UP001054945">
    <property type="component" value="Unassembled WGS sequence"/>
</dbReference>
<protein>
    <submittedName>
        <fullName evidence="2">Uncharacterized protein</fullName>
    </submittedName>
</protein>
<keyword evidence="3" id="KW-1185">Reference proteome</keyword>
<gene>
    <name evidence="2" type="ORF">CEXT_620421</name>
</gene>
<dbReference type="EMBL" id="BPLR01021506">
    <property type="protein sequence ID" value="GIX90574.1"/>
    <property type="molecule type" value="Genomic_DNA"/>
</dbReference>
<comment type="caution">
    <text evidence="2">The sequence shown here is derived from an EMBL/GenBank/DDBJ whole genome shotgun (WGS) entry which is preliminary data.</text>
</comment>
<sequence>MSPQTGSQPFGNSSGSQPLGTHTLLGLEDTLLGLSSQTILWVPTFGDSYPPWFGGMSPQTNFWVPTFGDSYPPWLGGYEWGLFLG</sequence>
<name>A0AAV4P1R0_CAEEX</name>
<proteinExistence type="predicted"/>
<evidence type="ECO:0000313" key="2">
    <source>
        <dbReference type="EMBL" id="GIX90574.1"/>
    </source>
</evidence>
<evidence type="ECO:0000313" key="3">
    <source>
        <dbReference type="Proteomes" id="UP001054945"/>
    </source>
</evidence>
<feature type="compositionally biased region" description="Polar residues" evidence="1">
    <location>
        <begin position="1"/>
        <end position="18"/>
    </location>
</feature>
<organism evidence="2 3">
    <name type="scientific">Caerostris extrusa</name>
    <name type="common">Bark spider</name>
    <name type="synonym">Caerostris bankana</name>
    <dbReference type="NCBI Taxonomy" id="172846"/>
    <lineage>
        <taxon>Eukaryota</taxon>
        <taxon>Metazoa</taxon>
        <taxon>Ecdysozoa</taxon>
        <taxon>Arthropoda</taxon>
        <taxon>Chelicerata</taxon>
        <taxon>Arachnida</taxon>
        <taxon>Araneae</taxon>
        <taxon>Araneomorphae</taxon>
        <taxon>Entelegynae</taxon>
        <taxon>Araneoidea</taxon>
        <taxon>Araneidae</taxon>
        <taxon>Caerostris</taxon>
    </lineage>
</organism>
<evidence type="ECO:0000256" key="1">
    <source>
        <dbReference type="SAM" id="MobiDB-lite"/>
    </source>
</evidence>
<dbReference type="AlphaFoldDB" id="A0AAV4P1R0"/>
<accession>A0AAV4P1R0</accession>
<reference evidence="2 3" key="1">
    <citation type="submission" date="2021-06" db="EMBL/GenBank/DDBJ databases">
        <title>Caerostris extrusa draft genome.</title>
        <authorList>
            <person name="Kono N."/>
            <person name="Arakawa K."/>
        </authorList>
    </citation>
    <scope>NUCLEOTIDE SEQUENCE [LARGE SCALE GENOMIC DNA]</scope>
</reference>
<feature type="region of interest" description="Disordered" evidence="1">
    <location>
        <begin position="1"/>
        <end position="21"/>
    </location>
</feature>